<dbReference type="InterPro" id="IPR044122">
    <property type="entry name" value="UPF0261_N"/>
</dbReference>
<accession>A0A413FF95</accession>
<protein>
    <submittedName>
        <fullName evidence="3">UPF0261 family protein</fullName>
    </submittedName>
</protein>
<reference evidence="3 4" key="1">
    <citation type="submission" date="2018-08" db="EMBL/GenBank/DDBJ databases">
        <title>A genome reference for cultivated species of the human gut microbiota.</title>
        <authorList>
            <person name="Zou Y."/>
            <person name="Xue W."/>
            <person name="Luo G."/>
        </authorList>
    </citation>
    <scope>NUCLEOTIDE SEQUENCE [LARGE SCALE GENOMIC DNA]</scope>
    <source>
        <strain evidence="3 4">AF04-15</strain>
    </source>
</reference>
<dbReference type="AlphaFoldDB" id="A0A413FF95"/>
<dbReference type="PANTHER" id="PTHR31862:SF1">
    <property type="entry name" value="UPF0261 DOMAIN PROTEIN (AFU_ORTHOLOGUE AFUA_1G10120)"/>
    <property type="match status" value="1"/>
</dbReference>
<dbReference type="EMBL" id="QSBM01000008">
    <property type="protein sequence ID" value="RGX29221.1"/>
    <property type="molecule type" value="Genomic_DNA"/>
</dbReference>
<dbReference type="Proteomes" id="UP000283880">
    <property type="component" value="Unassembled WGS sequence"/>
</dbReference>
<dbReference type="PIRSF" id="PIRSF033271">
    <property type="entry name" value="UCP033271"/>
    <property type="match status" value="1"/>
</dbReference>
<dbReference type="Pfam" id="PF06792">
    <property type="entry name" value="UPF0261"/>
    <property type="match status" value="1"/>
</dbReference>
<name>A0A413FF95_9FIRM</name>
<dbReference type="NCBIfam" id="NF002674">
    <property type="entry name" value="PRK02399.1-2"/>
    <property type="match status" value="1"/>
</dbReference>
<evidence type="ECO:0000313" key="4">
    <source>
        <dbReference type="Proteomes" id="UP000283880"/>
    </source>
</evidence>
<dbReference type="InterPro" id="IPR056778">
    <property type="entry name" value="UPF0261_C"/>
</dbReference>
<dbReference type="Gene3D" id="3.40.50.12020">
    <property type="entry name" value="Uncharacterised protein family UPF0261, NN domain"/>
    <property type="match status" value="1"/>
</dbReference>
<dbReference type="Pfam" id="PF23189">
    <property type="entry name" value="UPF0261_C"/>
    <property type="match status" value="1"/>
</dbReference>
<gene>
    <name evidence="3" type="ORF">DWV29_11845</name>
</gene>
<dbReference type="PANTHER" id="PTHR31862">
    <property type="entry name" value="UPF0261 DOMAIN PROTEIN (AFU_ORTHOLOGUE AFUA_1G10120)"/>
    <property type="match status" value="1"/>
</dbReference>
<dbReference type="InterPro" id="IPR008322">
    <property type="entry name" value="UPF0261"/>
</dbReference>
<feature type="domain" description="UPF0261" evidence="1">
    <location>
        <begin position="5"/>
        <end position="173"/>
    </location>
</feature>
<dbReference type="InterPro" id="IPR051353">
    <property type="entry name" value="Tobamovirus_resist_UPF0261"/>
</dbReference>
<feature type="domain" description="UPF0261" evidence="2">
    <location>
        <begin position="195"/>
        <end position="411"/>
    </location>
</feature>
<sequence length="417" mass="45028">MVGANVVFIATYDTKGLESDYIKKRVIANGALCTTIDVGVGGEPTARPDVPLSKLCEGTEFTVESIHRMPRGQAVAAASNLVEQYVDREFRAGRIDAVIGIGGAGGTQIVTQTMRTLPLGLPKLMLSTLASGNTRWYLEDSDIAIMPSIADVAGLNCVTMMIFDRFAALAAKAAQWYSSDFGAHARRLLDRSVLRVGQTMYGTTTKGVTRAREALEAKGYETLVFHASGAGGRAMENLIHDGVIHGVLDMTLAEIGAYLVGGLHNAGPKRLEAAVECKIPMVLVPGAADTIVLPPMDELPDKFKNGRTLNYHNPTMTTMRTNVEENRRIGEFMVEKLKGAGSLAKVLIPRGGLSSIDRPGEIFYLPEANEMLFDTLKQGLAGTGVEVIEDQRHLYDPGFGESAAELLDGMMKEFYKK</sequence>
<proteinExistence type="predicted"/>
<organism evidence="3 4">
    <name type="scientific">Enterocloster asparagiformis</name>
    <dbReference type="NCBI Taxonomy" id="333367"/>
    <lineage>
        <taxon>Bacteria</taxon>
        <taxon>Bacillati</taxon>
        <taxon>Bacillota</taxon>
        <taxon>Clostridia</taxon>
        <taxon>Lachnospirales</taxon>
        <taxon>Lachnospiraceae</taxon>
        <taxon>Enterocloster</taxon>
    </lineage>
</organism>
<evidence type="ECO:0000313" key="3">
    <source>
        <dbReference type="EMBL" id="RGX29221.1"/>
    </source>
</evidence>
<evidence type="ECO:0000259" key="2">
    <source>
        <dbReference type="Pfam" id="PF23189"/>
    </source>
</evidence>
<dbReference type="CDD" id="cd15488">
    <property type="entry name" value="Tm-1-like"/>
    <property type="match status" value="1"/>
</dbReference>
<evidence type="ECO:0000259" key="1">
    <source>
        <dbReference type="Pfam" id="PF06792"/>
    </source>
</evidence>
<dbReference type="Gene3D" id="3.40.50.12030">
    <property type="entry name" value="Uncharacterised protein family UPF0261, NC domain"/>
    <property type="match status" value="1"/>
</dbReference>
<dbReference type="OrthoDB" id="9776369at2"/>
<comment type="caution">
    <text evidence="3">The sequence shown here is derived from an EMBL/GenBank/DDBJ whole genome shotgun (WGS) entry which is preliminary data.</text>
</comment>